<dbReference type="RefSeq" id="WP_093388225.1">
    <property type="nucleotide sequence ID" value="NZ_FOTW01000012.1"/>
</dbReference>
<evidence type="ECO:0000259" key="1">
    <source>
        <dbReference type="PROSITE" id="PS50937"/>
    </source>
</evidence>
<dbReference type="STRING" id="758825.SAMN02982985_02714"/>
<dbReference type="Gene3D" id="1.10.1660.10">
    <property type="match status" value="1"/>
</dbReference>
<dbReference type="CDD" id="cd01104">
    <property type="entry name" value="HTH_MlrA-CarA"/>
    <property type="match status" value="1"/>
</dbReference>
<dbReference type="SMART" id="SM00422">
    <property type="entry name" value="HTH_MERR"/>
    <property type="match status" value="1"/>
</dbReference>
<accession>A0A1I4N1Q5</accession>
<sequence>MKTNLLSMPVASTISDVERDTGVAKETLRVWERRYDFPQPLRDPNGERIYPVEQVHKLRLVKRLIDLGFRPGKVIQFSAAELQTMAERAAGGKPGQAAPHPELQACLALCKSHQIEALRRKLSQALLVMGLTSFVTDLVAPLTALIGEAWACGQLAVFEEHLYTESLKVVMRGAIFSVPQPNANAPGAPRILLTTLPQERHGLGLLMAEAMFVVEGAYCISLGVQTPLLDIVEAVRAQRIDIVALSFSAAMNPRQALDGLAELHARLDGRAELWAGGACAALQRRQPPFVRVFGLADIAAAVAGWRLRRPGRDGQPG</sequence>
<dbReference type="SUPFAM" id="SSF52242">
    <property type="entry name" value="Cobalamin (vitamin B12)-binding domain"/>
    <property type="match status" value="1"/>
</dbReference>
<dbReference type="InterPro" id="IPR003759">
    <property type="entry name" value="Cbl-bd_cap"/>
</dbReference>
<feature type="domain" description="B12-binding" evidence="2">
    <location>
        <begin position="188"/>
        <end position="315"/>
    </location>
</feature>
<keyword evidence="4" id="KW-1185">Reference proteome</keyword>
<dbReference type="AlphaFoldDB" id="A0A1I4N1Q5"/>
<dbReference type="Gene3D" id="1.10.1240.10">
    <property type="entry name" value="Methionine synthase domain"/>
    <property type="match status" value="1"/>
</dbReference>
<evidence type="ECO:0000313" key="4">
    <source>
        <dbReference type="Proteomes" id="UP000199470"/>
    </source>
</evidence>
<organism evidence="3 4">
    <name type="scientific">Rugamonas rubra</name>
    <dbReference type="NCBI Taxonomy" id="758825"/>
    <lineage>
        <taxon>Bacteria</taxon>
        <taxon>Pseudomonadati</taxon>
        <taxon>Pseudomonadota</taxon>
        <taxon>Betaproteobacteria</taxon>
        <taxon>Burkholderiales</taxon>
        <taxon>Oxalobacteraceae</taxon>
        <taxon>Telluria group</taxon>
        <taxon>Rugamonas</taxon>
    </lineage>
</organism>
<reference evidence="3 4" key="1">
    <citation type="submission" date="2016-10" db="EMBL/GenBank/DDBJ databases">
        <authorList>
            <person name="de Groot N.N."/>
        </authorList>
    </citation>
    <scope>NUCLEOTIDE SEQUENCE [LARGE SCALE GENOMIC DNA]</scope>
    <source>
        <strain evidence="3 4">ATCC 43154</strain>
    </source>
</reference>
<dbReference type="GO" id="GO:0006355">
    <property type="term" value="P:regulation of DNA-templated transcription"/>
    <property type="evidence" value="ECO:0007669"/>
    <property type="project" value="InterPro"/>
</dbReference>
<name>A0A1I4N1Q5_9BURK</name>
<dbReference type="PROSITE" id="PS51332">
    <property type="entry name" value="B12_BINDING"/>
    <property type="match status" value="1"/>
</dbReference>
<dbReference type="GO" id="GO:0046872">
    <property type="term" value="F:metal ion binding"/>
    <property type="evidence" value="ECO:0007669"/>
    <property type="project" value="InterPro"/>
</dbReference>
<proteinExistence type="predicted"/>
<dbReference type="Pfam" id="PF02607">
    <property type="entry name" value="B12-binding_2"/>
    <property type="match status" value="1"/>
</dbReference>
<dbReference type="Gene3D" id="3.40.50.280">
    <property type="entry name" value="Cobalamin-binding domain"/>
    <property type="match status" value="1"/>
</dbReference>
<dbReference type="InterPro" id="IPR036724">
    <property type="entry name" value="Cobalamin-bd_sf"/>
</dbReference>
<dbReference type="EMBL" id="FOTW01000012">
    <property type="protein sequence ID" value="SFM09461.1"/>
    <property type="molecule type" value="Genomic_DNA"/>
</dbReference>
<evidence type="ECO:0000259" key="2">
    <source>
        <dbReference type="PROSITE" id="PS51332"/>
    </source>
</evidence>
<dbReference type="PROSITE" id="PS50937">
    <property type="entry name" value="HTH_MERR_2"/>
    <property type="match status" value="1"/>
</dbReference>
<dbReference type="InterPro" id="IPR006158">
    <property type="entry name" value="Cobalamin-bd"/>
</dbReference>
<protein>
    <submittedName>
        <fullName evidence="3">B12 binding domain-containing protein</fullName>
    </submittedName>
</protein>
<dbReference type="InterPro" id="IPR036594">
    <property type="entry name" value="Meth_synthase_dom"/>
</dbReference>
<dbReference type="SUPFAM" id="SSF46955">
    <property type="entry name" value="Putative DNA-binding domain"/>
    <property type="match status" value="1"/>
</dbReference>
<dbReference type="Pfam" id="PF13411">
    <property type="entry name" value="MerR_1"/>
    <property type="match status" value="1"/>
</dbReference>
<dbReference type="InterPro" id="IPR009061">
    <property type="entry name" value="DNA-bd_dom_put_sf"/>
</dbReference>
<dbReference type="InterPro" id="IPR000551">
    <property type="entry name" value="MerR-type_HTH_dom"/>
</dbReference>
<dbReference type="OrthoDB" id="9800334at2"/>
<feature type="domain" description="HTH merR-type" evidence="1">
    <location>
        <begin position="13"/>
        <end position="80"/>
    </location>
</feature>
<dbReference type="GO" id="GO:0031419">
    <property type="term" value="F:cobalamin binding"/>
    <property type="evidence" value="ECO:0007669"/>
    <property type="project" value="InterPro"/>
</dbReference>
<evidence type="ECO:0000313" key="3">
    <source>
        <dbReference type="EMBL" id="SFM09461.1"/>
    </source>
</evidence>
<dbReference type="Proteomes" id="UP000199470">
    <property type="component" value="Unassembled WGS sequence"/>
</dbReference>
<gene>
    <name evidence="3" type="ORF">SAMN02982985_02714</name>
</gene>
<dbReference type="GO" id="GO:0003677">
    <property type="term" value="F:DNA binding"/>
    <property type="evidence" value="ECO:0007669"/>
    <property type="project" value="InterPro"/>
</dbReference>